<dbReference type="CDD" id="cd05289">
    <property type="entry name" value="MDR_like_2"/>
    <property type="match status" value="1"/>
</dbReference>
<dbReference type="GO" id="GO:0035925">
    <property type="term" value="F:mRNA 3'-UTR AU-rich region binding"/>
    <property type="evidence" value="ECO:0007669"/>
    <property type="project" value="TreeGrafter"/>
</dbReference>
<feature type="domain" description="Enoyl reductase (ER)" evidence="3">
    <location>
        <begin position="13"/>
        <end position="306"/>
    </location>
</feature>
<dbReference type="SMART" id="SM00829">
    <property type="entry name" value="PKS_ER"/>
    <property type="match status" value="1"/>
</dbReference>
<evidence type="ECO:0000256" key="1">
    <source>
        <dbReference type="ARBA" id="ARBA00022857"/>
    </source>
</evidence>
<accession>A0A840ERM3</accession>
<gene>
    <name evidence="4" type="ORF">BKA16_000743</name>
</gene>
<dbReference type="Proteomes" id="UP000551501">
    <property type="component" value="Unassembled WGS sequence"/>
</dbReference>
<comment type="caution">
    <text evidence="4">The sequence shown here is derived from an EMBL/GenBank/DDBJ whole genome shotgun (WGS) entry which is preliminary data.</text>
</comment>
<dbReference type="InterPro" id="IPR036291">
    <property type="entry name" value="NAD(P)-bd_dom_sf"/>
</dbReference>
<proteinExistence type="predicted"/>
<dbReference type="EMBL" id="JACIFP010000001">
    <property type="protein sequence ID" value="MBB4134191.1"/>
    <property type="molecule type" value="Genomic_DNA"/>
</dbReference>
<dbReference type="SUPFAM" id="SSF51735">
    <property type="entry name" value="NAD(P)-binding Rossmann-fold domains"/>
    <property type="match status" value="1"/>
</dbReference>
<keyword evidence="2" id="KW-0560">Oxidoreductase</keyword>
<dbReference type="GO" id="GO:0005829">
    <property type="term" value="C:cytosol"/>
    <property type="evidence" value="ECO:0007669"/>
    <property type="project" value="TreeGrafter"/>
</dbReference>
<dbReference type="Pfam" id="PF13602">
    <property type="entry name" value="ADH_zinc_N_2"/>
    <property type="match status" value="1"/>
</dbReference>
<dbReference type="GO" id="GO:0070402">
    <property type="term" value="F:NADPH binding"/>
    <property type="evidence" value="ECO:0007669"/>
    <property type="project" value="TreeGrafter"/>
</dbReference>
<dbReference type="AlphaFoldDB" id="A0A840ERM3"/>
<evidence type="ECO:0000313" key="4">
    <source>
        <dbReference type="EMBL" id="MBB4134191.1"/>
    </source>
</evidence>
<dbReference type="InterPro" id="IPR020843">
    <property type="entry name" value="ER"/>
</dbReference>
<dbReference type="Pfam" id="PF08240">
    <property type="entry name" value="ADH_N"/>
    <property type="match status" value="1"/>
</dbReference>
<reference evidence="4 5" key="1">
    <citation type="submission" date="2020-08" db="EMBL/GenBank/DDBJ databases">
        <title>Sequencing the genomes of 1000 actinobacteria strains.</title>
        <authorList>
            <person name="Klenk H.-P."/>
        </authorList>
    </citation>
    <scope>NUCLEOTIDE SEQUENCE [LARGE SCALE GENOMIC DNA]</scope>
    <source>
        <strain evidence="4 5">DSM 45298</strain>
    </source>
</reference>
<evidence type="ECO:0000256" key="2">
    <source>
        <dbReference type="ARBA" id="ARBA00023002"/>
    </source>
</evidence>
<dbReference type="PANTHER" id="PTHR48106:SF13">
    <property type="entry name" value="QUINONE OXIDOREDUCTASE-RELATED"/>
    <property type="match status" value="1"/>
</dbReference>
<keyword evidence="5" id="KW-1185">Reference proteome</keyword>
<dbReference type="GO" id="GO:0003960">
    <property type="term" value="F:quinone reductase (NADPH) activity"/>
    <property type="evidence" value="ECO:0007669"/>
    <property type="project" value="TreeGrafter"/>
</dbReference>
<dbReference type="InterPro" id="IPR011032">
    <property type="entry name" value="GroES-like_sf"/>
</dbReference>
<dbReference type="Gene3D" id="3.90.180.10">
    <property type="entry name" value="Medium-chain alcohol dehydrogenases, catalytic domain"/>
    <property type="match status" value="1"/>
</dbReference>
<dbReference type="SUPFAM" id="SSF50129">
    <property type="entry name" value="GroES-like"/>
    <property type="match status" value="1"/>
</dbReference>
<dbReference type="RefSeq" id="WP_183369397.1">
    <property type="nucleotide sequence ID" value="NZ_BAABHL010000105.1"/>
</dbReference>
<protein>
    <submittedName>
        <fullName evidence="4">NADPH:quinone reductase-like Zn-dependent oxidoreductase</fullName>
    </submittedName>
</protein>
<evidence type="ECO:0000259" key="3">
    <source>
        <dbReference type="SMART" id="SM00829"/>
    </source>
</evidence>
<dbReference type="PANTHER" id="PTHR48106">
    <property type="entry name" value="QUINONE OXIDOREDUCTASE PIG3-RELATED"/>
    <property type="match status" value="1"/>
</dbReference>
<sequence>MMNRQWQATGSDGLRDFAFVDGEAPEPGPGRVRVSVTAAGVNPADLKHVARATTFPLPIGYEITGVVDAVGPDAVGGSGPLRIGDRVAAFRVHGGYATSLTFPAEKAFALSDSVDDVAAAGLLLAGTTAADMLHRARLASGEEIIVHGASGAVGATLLQLAARDGVRVIGTCGPARTDAVARYGAVPVVYGDGLTDRLRAAASNPIAALDLTGTDEAIDASLTLVADRSRIITAANKTAADRYGLVAVAGLDPESATYRDAMRGPLLDLVAAGELEVPIARTFPLVDAVEALELVASGRAGGKVVLTV</sequence>
<name>A0A840ERM3_9ACTN</name>
<evidence type="ECO:0000313" key="5">
    <source>
        <dbReference type="Proteomes" id="UP000551501"/>
    </source>
</evidence>
<organism evidence="4 5">
    <name type="scientific">Gordonia humi</name>
    <dbReference type="NCBI Taxonomy" id="686429"/>
    <lineage>
        <taxon>Bacteria</taxon>
        <taxon>Bacillati</taxon>
        <taxon>Actinomycetota</taxon>
        <taxon>Actinomycetes</taxon>
        <taxon>Mycobacteriales</taxon>
        <taxon>Gordoniaceae</taxon>
        <taxon>Gordonia</taxon>
    </lineage>
</organism>
<dbReference type="Gene3D" id="3.40.50.720">
    <property type="entry name" value="NAD(P)-binding Rossmann-like Domain"/>
    <property type="match status" value="1"/>
</dbReference>
<dbReference type="InterPro" id="IPR013154">
    <property type="entry name" value="ADH-like_N"/>
</dbReference>
<keyword evidence="1" id="KW-0521">NADP</keyword>